<protein>
    <submittedName>
        <fullName evidence="1">Uncharacterized protein</fullName>
    </submittedName>
</protein>
<dbReference type="AlphaFoldDB" id="L1I3M4"/>
<name>L1I3M4_GUITC</name>
<evidence type="ECO:0000313" key="1">
    <source>
        <dbReference type="EMBL" id="EKX30823.1"/>
    </source>
</evidence>
<feature type="non-terminal residue" evidence="1">
    <location>
        <position position="147"/>
    </location>
</feature>
<gene>
    <name evidence="1" type="ORF">GUITHDRAFT_149657</name>
</gene>
<dbReference type="GeneID" id="17287543"/>
<accession>L1I3M4</accession>
<sequence>GSKEEIVSSVINSLFTEATNRGVNSENDIDSIHRLQKAYPYNVPGISQTWAKCSKGDEELTSVACKLPVVEDKISCANHFVWLLFRRTLNQASCRDDEPGSPNCNPEIMHNPGLDACLNPVLSRDQMHDCILRIMQVVLVYHERISH</sequence>
<reference evidence="1" key="1">
    <citation type="journal article" date="2012" name="Nature">
        <title>Algal genomes reveal evolutionary mosaicism and the fate of nucleomorphs.</title>
        <authorList>
            <consortium name="DOE Joint Genome Institute"/>
            <person name="Curtis B.A."/>
            <person name="Tanifuji G."/>
            <person name="Burki F."/>
            <person name="Gruber A."/>
            <person name="Irimia M."/>
            <person name="Maruyama S."/>
            <person name="Arias M.C."/>
            <person name="Ball S.G."/>
            <person name="Gile G.H."/>
            <person name="Hirakawa Y."/>
            <person name="Hopkins J.F."/>
            <person name="Kuo A."/>
            <person name="Rensing S.A."/>
            <person name="Schmutz J."/>
            <person name="Symeonidi A."/>
            <person name="Elias M."/>
            <person name="Eveleigh R.J."/>
            <person name="Herman E.K."/>
            <person name="Klute M.J."/>
            <person name="Nakayama T."/>
            <person name="Obornik M."/>
            <person name="Reyes-Prieto A."/>
            <person name="Armbrust E.V."/>
            <person name="Aves S.J."/>
            <person name="Beiko R.G."/>
            <person name="Coutinho P."/>
            <person name="Dacks J.B."/>
            <person name="Durnford D.G."/>
            <person name="Fast N.M."/>
            <person name="Green B.R."/>
            <person name="Grisdale C.J."/>
            <person name="Hempel F."/>
            <person name="Henrissat B."/>
            <person name="Hoppner M.P."/>
            <person name="Ishida K."/>
            <person name="Kim E."/>
            <person name="Koreny L."/>
            <person name="Kroth P.G."/>
            <person name="Liu Y."/>
            <person name="Malik S.B."/>
            <person name="Maier U.G."/>
            <person name="McRose D."/>
            <person name="Mock T."/>
            <person name="Neilson J.A."/>
            <person name="Onodera N.T."/>
            <person name="Poole A.M."/>
            <person name="Pritham E.J."/>
            <person name="Richards T.A."/>
            <person name="Rocap G."/>
            <person name="Roy S.W."/>
            <person name="Sarai C."/>
            <person name="Schaack S."/>
            <person name="Shirato S."/>
            <person name="Slamovits C.H."/>
            <person name="Spencer D.F."/>
            <person name="Suzuki S."/>
            <person name="Worden A.Z."/>
            <person name="Zauner S."/>
            <person name="Barry K."/>
            <person name="Bell C."/>
            <person name="Bharti A.K."/>
            <person name="Crow J.A."/>
            <person name="Grimwood J."/>
            <person name="Kramer R."/>
            <person name="Lindquist E."/>
            <person name="Lucas S."/>
            <person name="Salamov A."/>
            <person name="McFadden G.I."/>
            <person name="Lane C.E."/>
            <person name="Keeling P.J."/>
            <person name="Gray M.W."/>
            <person name="Grigoriev I.V."/>
            <person name="Archibald J.M."/>
        </authorList>
    </citation>
    <scope>NUCLEOTIDE SEQUENCE</scope>
    <source>
        <strain evidence="1">CCMP2712</strain>
    </source>
</reference>
<dbReference type="RefSeq" id="XP_005817803.1">
    <property type="nucleotide sequence ID" value="XM_005817746.1"/>
</dbReference>
<dbReference type="HOGENOM" id="CLU_1773007_0_0_1"/>
<dbReference type="PaxDb" id="55529-EKX30823"/>
<proteinExistence type="predicted"/>
<organism evidence="1">
    <name type="scientific">Guillardia theta (strain CCMP2712)</name>
    <name type="common">Cryptophyte</name>
    <dbReference type="NCBI Taxonomy" id="905079"/>
    <lineage>
        <taxon>Eukaryota</taxon>
        <taxon>Cryptophyceae</taxon>
        <taxon>Pyrenomonadales</taxon>
        <taxon>Geminigeraceae</taxon>
        <taxon>Guillardia</taxon>
    </lineage>
</organism>
<dbReference type="KEGG" id="gtt:GUITHDRAFT_149657"/>
<dbReference type="EMBL" id="JH993526">
    <property type="protein sequence ID" value="EKX30823.1"/>
    <property type="molecule type" value="Genomic_DNA"/>
</dbReference>